<evidence type="ECO:0000313" key="2">
    <source>
        <dbReference type="Proteomes" id="UP000027222"/>
    </source>
</evidence>
<dbReference type="AlphaFoldDB" id="A0A067TMT9"/>
<dbReference type="EMBL" id="KL142368">
    <property type="protein sequence ID" value="KDR83657.1"/>
    <property type="molecule type" value="Genomic_DNA"/>
</dbReference>
<proteinExistence type="predicted"/>
<dbReference type="HOGENOM" id="CLU_748110_0_0_1"/>
<reference evidence="2" key="1">
    <citation type="journal article" date="2014" name="Proc. Natl. Acad. Sci. U.S.A.">
        <title>Extensive sampling of basidiomycete genomes demonstrates inadequacy of the white-rot/brown-rot paradigm for wood decay fungi.</title>
        <authorList>
            <person name="Riley R."/>
            <person name="Salamov A.A."/>
            <person name="Brown D.W."/>
            <person name="Nagy L.G."/>
            <person name="Floudas D."/>
            <person name="Held B.W."/>
            <person name="Levasseur A."/>
            <person name="Lombard V."/>
            <person name="Morin E."/>
            <person name="Otillar R."/>
            <person name="Lindquist E.A."/>
            <person name="Sun H."/>
            <person name="LaButti K.M."/>
            <person name="Schmutz J."/>
            <person name="Jabbour D."/>
            <person name="Luo H."/>
            <person name="Baker S.E."/>
            <person name="Pisabarro A.G."/>
            <person name="Walton J.D."/>
            <person name="Blanchette R.A."/>
            <person name="Henrissat B."/>
            <person name="Martin F."/>
            <person name="Cullen D."/>
            <person name="Hibbett D.S."/>
            <person name="Grigoriev I.V."/>
        </authorList>
    </citation>
    <scope>NUCLEOTIDE SEQUENCE [LARGE SCALE GENOMIC DNA]</scope>
    <source>
        <strain evidence="2">CBS 339.88</strain>
    </source>
</reference>
<gene>
    <name evidence="1" type="ORF">GALMADRAFT_219486</name>
</gene>
<protein>
    <submittedName>
        <fullName evidence="1">Uncharacterized protein</fullName>
    </submittedName>
</protein>
<organism evidence="1 2">
    <name type="scientific">Galerina marginata (strain CBS 339.88)</name>
    <dbReference type="NCBI Taxonomy" id="685588"/>
    <lineage>
        <taxon>Eukaryota</taxon>
        <taxon>Fungi</taxon>
        <taxon>Dikarya</taxon>
        <taxon>Basidiomycota</taxon>
        <taxon>Agaricomycotina</taxon>
        <taxon>Agaricomycetes</taxon>
        <taxon>Agaricomycetidae</taxon>
        <taxon>Agaricales</taxon>
        <taxon>Agaricineae</taxon>
        <taxon>Strophariaceae</taxon>
        <taxon>Galerina</taxon>
    </lineage>
</organism>
<keyword evidence="2" id="KW-1185">Reference proteome</keyword>
<evidence type="ECO:0000313" key="1">
    <source>
        <dbReference type="EMBL" id="KDR83657.1"/>
    </source>
</evidence>
<accession>A0A067TMT9</accession>
<sequence length="370" mass="42145">MVFYNTSQLELAKSLITLTHMELRIRSLRSIIEEYEALLHQPESTSSSGTQIDELKSELKPHQTEKAAFLGELAASYKESSLESLSHFYPPADTPLLYDHYWKLVCWVEMIRDYLIARNKEYGVLKKQRKWRNAKQEQKAIVAQQLEITSRDAAHQFLLQLDDYKVRFTAFSSTFSCMEHHLAPGPRALACIETHSKSFPDQGLLHLEKALQDVQLLKELPRSIHWSPDISLLPAEDPNLTARLAKINCGLQDLQVARKTCTTDITTLMTAIDSELMMATSSPPRSPLLQPVQIVPFDIHTTVKAAVHETFTEMRSWLDQILIHELPEDVDNNPNYLYALELVQQSLQVIAIAAHEGRTTNSDVVMQDRA</sequence>
<name>A0A067TMT9_GALM3</name>
<dbReference type="Proteomes" id="UP000027222">
    <property type="component" value="Unassembled WGS sequence"/>
</dbReference>